<proteinExistence type="predicted"/>
<dbReference type="OrthoDB" id="10538752at2759"/>
<dbReference type="OMA" id="FIYVAFC"/>
<reference evidence="2" key="4">
    <citation type="submission" date="2025-09" db="UniProtKB">
        <authorList>
            <consortium name="Ensembl"/>
        </authorList>
    </citation>
    <scope>IDENTIFICATION</scope>
</reference>
<keyword evidence="1" id="KW-0812">Transmembrane</keyword>
<keyword evidence="3" id="KW-1185">Reference proteome</keyword>
<reference evidence="2" key="2">
    <citation type="journal article" date="2008" name="Genome Biol.">
        <title>Improved genome assembly and evidence-based global gene model set for the chordate Ciona intestinalis: new insight into intron and operon populations.</title>
        <authorList>
            <person name="Satou Y."/>
            <person name="Mineta K."/>
            <person name="Ogasawara M."/>
            <person name="Sasakura Y."/>
            <person name="Shoguchi E."/>
            <person name="Ueno K."/>
            <person name="Yamada L."/>
            <person name="Matsumoto J."/>
            <person name="Wasserscheid J."/>
            <person name="Dewar K."/>
            <person name="Wiley G.B."/>
            <person name="Macmil S.L."/>
            <person name="Roe B.A."/>
            <person name="Zeller R.W."/>
            <person name="Hastings K.E."/>
            <person name="Lemaire P."/>
            <person name="Lindquist E."/>
            <person name="Endo T."/>
            <person name="Hotta K."/>
            <person name="Inaba K."/>
        </authorList>
    </citation>
    <scope>NUCLEOTIDE SEQUENCE [LARGE SCALE GENOMIC DNA]</scope>
    <source>
        <strain evidence="2">wild type</strain>
    </source>
</reference>
<dbReference type="EMBL" id="EAAA01001388">
    <property type="status" value="NOT_ANNOTATED_CDS"/>
    <property type="molecule type" value="Genomic_DNA"/>
</dbReference>
<feature type="transmembrane region" description="Helical" evidence="1">
    <location>
        <begin position="258"/>
        <end position="282"/>
    </location>
</feature>
<dbReference type="HOGENOM" id="CLU_1038107_0_0_1"/>
<feature type="transmembrane region" description="Helical" evidence="1">
    <location>
        <begin position="212"/>
        <end position="237"/>
    </location>
</feature>
<dbReference type="Proteomes" id="UP000008144">
    <property type="component" value="Chromosome 2"/>
</dbReference>
<accession>F6YIT8</accession>
<dbReference type="AlphaFoldDB" id="F6YIT8"/>
<dbReference type="KEGG" id="cin:100183317"/>
<keyword evidence="1" id="KW-0472">Membrane</keyword>
<accession>A0A1W2WDB4</accession>
<dbReference type="Ensembl" id="ENSCINT00000015313.3">
    <property type="protein sequence ID" value="ENSCINP00000015313.3"/>
    <property type="gene ID" value="ENSCING00000007461.3"/>
</dbReference>
<dbReference type="GeneTree" id="ENSGT00390000018153"/>
<feature type="transmembrane region" description="Helical" evidence="1">
    <location>
        <begin position="15"/>
        <end position="35"/>
    </location>
</feature>
<dbReference type="GeneID" id="100183317"/>
<dbReference type="InParanoid" id="F6YIT8"/>
<name>F6YIT8_CIOIN</name>
<dbReference type="RefSeq" id="XP_002127123.1">
    <property type="nucleotide sequence ID" value="XM_002127087.5"/>
</dbReference>
<reference evidence="2" key="3">
    <citation type="submission" date="2025-08" db="UniProtKB">
        <authorList>
            <consortium name="Ensembl"/>
        </authorList>
    </citation>
    <scope>IDENTIFICATION</scope>
</reference>
<sequence length="315" mass="35619">MTNLKNIPVHQKVDLWASFSAILLLWNTPFMFSVVTNNHLRLFFPNEMLMHGPILINTSAAESDPYRLQCNPHFKTFYQNESYFTSQFKGEVLEKAKSEEFLALPDVQSSLFELKNGTNQSRILFAFRASEICELILPNLETGGCMRYDKIVSDCLDGDCGTDPNLCWWSSANFTYLAVMTHAFLFLPGFVFVLLLLYDPPIIGLGWITKPILPAFCLTVSGLVALISAVVTALNISKYVRQQILYDTYPGFEPTYGTSWYCAIVEGIGTFGAGVCFIYVAFCTPPYPRNGNRVRKRRELFAENLEKLGKTEKIV</sequence>
<feature type="transmembrane region" description="Helical" evidence="1">
    <location>
        <begin position="174"/>
        <end position="197"/>
    </location>
</feature>
<keyword evidence="1" id="KW-1133">Transmembrane helix</keyword>
<organism evidence="2 3">
    <name type="scientific">Ciona intestinalis</name>
    <name type="common">Transparent sea squirt</name>
    <name type="synonym">Ascidia intestinalis</name>
    <dbReference type="NCBI Taxonomy" id="7719"/>
    <lineage>
        <taxon>Eukaryota</taxon>
        <taxon>Metazoa</taxon>
        <taxon>Chordata</taxon>
        <taxon>Tunicata</taxon>
        <taxon>Ascidiacea</taxon>
        <taxon>Phlebobranchia</taxon>
        <taxon>Cionidae</taxon>
        <taxon>Ciona</taxon>
    </lineage>
</organism>
<protein>
    <submittedName>
        <fullName evidence="2">Uncharacterized LOC100183317</fullName>
    </submittedName>
</protein>
<evidence type="ECO:0000313" key="2">
    <source>
        <dbReference type="Ensembl" id="ENSCINP00000015313.3"/>
    </source>
</evidence>
<reference evidence="3" key="1">
    <citation type="journal article" date="2002" name="Science">
        <title>The draft genome of Ciona intestinalis: insights into chordate and vertebrate origins.</title>
        <authorList>
            <person name="Dehal P."/>
            <person name="Satou Y."/>
            <person name="Campbell R.K."/>
            <person name="Chapman J."/>
            <person name="Degnan B."/>
            <person name="De Tomaso A."/>
            <person name="Davidson B."/>
            <person name="Di Gregorio A."/>
            <person name="Gelpke M."/>
            <person name="Goodstein D.M."/>
            <person name="Harafuji N."/>
            <person name="Hastings K.E."/>
            <person name="Ho I."/>
            <person name="Hotta K."/>
            <person name="Huang W."/>
            <person name="Kawashima T."/>
            <person name="Lemaire P."/>
            <person name="Martinez D."/>
            <person name="Meinertzhagen I.A."/>
            <person name="Necula S."/>
            <person name="Nonaka M."/>
            <person name="Putnam N."/>
            <person name="Rash S."/>
            <person name="Saiga H."/>
            <person name="Satake M."/>
            <person name="Terry A."/>
            <person name="Yamada L."/>
            <person name="Wang H.G."/>
            <person name="Awazu S."/>
            <person name="Azumi K."/>
            <person name="Boore J."/>
            <person name="Branno M."/>
            <person name="Chin-Bow S."/>
            <person name="DeSantis R."/>
            <person name="Doyle S."/>
            <person name="Francino P."/>
            <person name="Keys D.N."/>
            <person name="Haga S."/>
            <person name="Hayashi H."/>
            <person name="Hino K."/>
            <person name="Imai K.S."/>
            <person name="Inaba K."/>
            <person name="Kano S."/>
            <person name="Kobayashi K."/>
            <person name="Kobayashi M."/>
            <person name="Lee B.I."/>
            <person name="Makabe K.W."/>
            <person name="Manohar C."/>
            <person name="Matassi G."/>
            <person name="Medina M."/>
            <person name="Mochizuki Y."/>
            <person name="Mount S."/>
            <person name="Morishita T."/>
            <person name="Miura S."/>
            <person name="Nakayama A."/>
            <person name="Nishizaka S."/>
            <person name="Nomoto H."/>
            <person name="Ohta F."/>
            <person name="Oishi K."/>
            <person name="Rigoutsos I."/>
            <person name="Sano M."/>
            <person name="Sasaki A."/>
            <person name="Sasakura Y."/>
            <person name="Shoguchi E."/>
            <person name="Shin-i T."/>
            <person name="Spagnuolo A."/>
            <person name="Stainier D."/>
            <person name="Suzuki M.M."/>
            <person name="Tassy O."/>
            <person name="Takatori N."/>
            <person name="Tokuoka M."/>
            <person name="Yagi K."/>
            <person name="Yoshizaki F."/>
            <person name="Wada S."/>
            <person name="Zhang C."/>
            <person name="Hyatt P.D."/>
            <person name="Larimer F."/>
            <person name="Detter C."/>
            <person name="Doggett N."/>
            <person name="Glavina T."/>
            <person name="Hawkins T."/>
            <person name="Richardson P."/>
            <person name="Lucas S."/>
            <person name="Kohara Y."/>
            <person name="Levine M."/>
            <person name="Satoh N."/>
            <person name="Rokhsar D.S."/>
        </authorList>
    </citation>
    <scope>NUCLEOTIDE SEQUENCE [LARGE SCALE GENOMIC DNA]</scope>
</reference>
<evidence type="ECO:0000313" key="3">
    <source>
        <dbReference type="Proteomes" id="UP000008144"/>
    </source>
</evidence>
<gene>
    <name evidence="2" type="primary">LOC100183317</name>
</gene>
<evidence type="ECO:0000256" key="1">
    <source>
        <dbReference type="SAM" id="Phobius"/>
    </source>
</evidence>